<evidence type="ECO:0000313" key="1">
    <source>
        <dbReference type="Proteomes" id="UP000095283"/>
    </source>
</evidence>
<dbReference type="Proteomes" id="UP000095283">
    <property type="component" value="Unplaced"/>
</dbReference>
<reference evidence="2" key="1">
    <citation type="submission" date="2016-11" db="UniProtKB">
        <authorList>
            <consortium name="WormBaseParasite"/>
        </authorList>
    </citation>
    <scope>IDENTIFICATION</scope>
</reference>
<dbReference type="AlphaFoldDB" id="A0A1I7XLX6"/>
<sequence length="46" mass="4971">MSTTSPTDSNDADRAIRRSPGFIIAFLERLTTSQSASPCNQQLTAL</sequence>
<keyword evidence="1" id="KW-1185">Reference proteome</keyword>
<proteinExistence type="predicted"/>
<name>A0A1I7XLX6_HETBA</name>
<protein>
    <submittedName>
        <fullName evidence="2">MarR family transcriptional regulator</fullName>
    </submittedName>
</protein>
<organism evidence="1 2">
    <name type="scientific">Heterorhabditis bacteriophora</name>
    <name type="common">Entomopathogenic nematode worm</name>
    <dbReference type="NCBI Taxonomy" id="37862"/>
    <lineage>
        <taxon>Eukaryota</taxon>
        <taxon>Metazoa</taxon>
        <taxon>Ecdysozoa</taxon>
        <taxon>Nematoda</taxon>
        <taxon>Chromadorea</taxon>
        <taxon>Rhabditida</taxon>
        <taxon>Rhabditina</taxon>
        <taxon>Rhabditomorpha</taxon>
        <taxon>Strongyloidea</taxon>
        <taxon>Heterorhabditidae</taxon>
        <taxon>Heterorhabditis</taxon>
    </lineage>
</organism>
<accession>A0A1I7XLX6</accession>
<evidence type="ECO:0000313" key="2">
    <source>
        <dbReference type="WBParaSite" id="Hba_18309"/>
    </source>
</evidence>
<dbReference type="WBParaSite" id="Hba_18309">
    <property type="protein sequence ID" value="Hba_18309"/>
    <property type="gene ID" value="Hba_18309"/>
</dbReference>